<feature type="compositionally biased region" description="Low complexity" evidence="1">
    <location>
        <begin position="115"/>
        <end position="129"/>
    </location>
</feature>
<protein>
    <submittedName>
        <fullName evidence="2">Uncharacterized protein</fullName>
    </submittedName>
</protein>
<feature type="compositionally biased region" description="Basic and acidic residues" evidence="1">
    <location>
        <begin position="92"/>
        <end position="109"/>
    </location>
</feature>
<proteinExistence type="predicted"/>
<gene>
    <name evidence="2" type="ORF">pqer_cds_819</name>
</gene>
<evidence type="ECO:0000256" key="1">
    <source>
        <dbReference type="SAM" id="MobiDB-lite"/>
    </source>
</evidence>
<feature type="region of interest" description="Disordered" evidence="1">
    <location>
        <begin position="146"/>
        <end position="208"/>
    </location>
</feature>
<dbReference type="KEGG" id="vg:36844382"/>
<feature type="region of interest" description="Disordered" evidence="1">
    <location>
        <begin position="92"/>
        <end position="133"/>
    </location>
</feature>
<organism evidence="2">
    <name type="scientific">Pandoravirus quercus</name>
    <dbReference type="NCBI Taxonomy" id="2107709"/>
    <lineage>
        <taxon>Viruses</taxon>
        <taxon>Pandoravirus</taxon>
    </lineage>
</organism>
<accession>A0A2U7U9X2</accession>
<feature type="compositionally biased region" description="Acidic residues" evidence="1">
    <location>
        <begin position="197"/>
        <end position="206"/>
    </location>
</feature>
<sequence length="318" mass="34228">MDSPSATDNTLGDQAPLERTFDEALMECARFMGVEWPLPPTHDLATLMDNIHDPASCQTAPMSRPLIANDAPRGATCDDNLYFGNDTVDRVEYKNNQDGDPARAIRDDGDGSGNGRDNAGGRANGHAHAVSTLDTGDTNDVIILGESAGAGPHQRRRKRVEVNDANVGSTSHYADDNHNHKRLCIRSTQPNSGPDSTDSEGDDDGPSSDYVNKNGPCFHGGCKTRRSFMCTHGMCAVHCRARQRLLGPTHGRCASVLHSVVVWMERCAVAGCRGRTSVGCRSRLCTRHCVALTPAAATCDNTPHHKAIRKSRCAAAIR</sequence>
<name>A0A2U7U9X2_9VIRU</name>
<dbReference type="GeneID" id="36844382"/>
<dbReference type="Proteomes" id="UP000248852">
    <property type="component" value="Segment"/>
</dbReference>
<dbReference type="RefSeq" id="YP_009483510.1">
    <property type="nucleotide sequence ID" value="NC_037667.1"/>
</dbReference>
<reference evidence="2" key="1">
    <citation type="journal article" date="2018" name="Nat. Commun.">
        <title>Diversity and evolution of the emerging Pandoraviridae family.</title>
        <authorList>
            <person name="Legendre M."/>
            <person name="Fabre E."/>
            <person name="Poirot O."/>
            <person name="Jeudy S."/>
            <person name="Lartigue A."/>
            <person name="Alempic J.M."/>
            <person name="Beucher L."/>
            <person name="Philippe N."/>
            <person name="Bertaux L."/>
            <person name="Christo-Foroux E."/>
            <person name="Labadie K."/>
            <person name="Coute Y."/>
            <person name="Abergel C."/>
            <person name="Claverie J.M."/>
        </authorList>
    </citation>
    <scope>NUCLEOTIDE SEQUENCE [LARGE SCALE GENOMIC DNA]</scope>
    <source>
        <strain evidence="2">Quercus</strain>
    </source>
</reference>
<dbReference type="EMBL" id="MG011689">
    <property type="protein sequence ID" value="AVK75241.1"/>
    <property type="molecule type" value="Genomic_DNA"/>
</dbReference>
<evidence type="ECO:0000313" key="2">
    <source>
        <dbReference type="EMBL" id="AVK75241.1"/>
    </source>
</evidence>